<evidence type="ECO:0000256" key="4">
    <source>
        <dbReference type="ARBA" id="ARBA00022840"/>
    </source>
</evidence>
<evidence type="ECO:0000256" key="8">
    <source>
        <dbReference type="SAM" id="MobiDB-lite"/>
    </source>
</evidence>
<dbReference type="GO" id="GO:0005524">
    <property type="term" value="F:ATP binding"/>
    <property type="evidence" value="ECO:0007669"/>
    <property type="project" value="UniProtKB-UniRule"/>
</dbReference>
<comment type="caution">
    <text evidence="11">The sequence shown here is derived from an EMBL/GenBank/DDBJ whole genome shotgun (WGS) entry which is preliminary data.</text>
</comment>
<dbReference type="SUPFAM" id="SSF56112">
    <property type="entry name" value="Protein kinase-like (PK-like)"/>
    <property type="match status" value="2"/>
</dbReference>
<keyword evidence="2 9" id="KW-0812">Transmembrane</keyword>
<feature type="transmembrane region" description="Helical" evidence="9">
    <location>
        <begin position="439"/>
        <end position="466"/>
    </location>
</feature>
<proteinExistence type="predicted"/>
<dbReference type="InterPro" id="IPR008271">
    <property type="entry name" value="Ser/Thr_kinase_AS"/>
</dbReference>
<feature type="transmembrane region" description="Helical" evidence="9">
    <location>
        <begin position="584"/>
        <end position="611"/>
    </location>
</feature>
<dbReference type="InterPro" id="IPR008521">
    <property type="entry name" value="Mg_trans_NIPA"/>
</dbReference>
<dbReference type="GO" id="GO:0005634">
    <property type="term" value="C:nucleus"/>
    <property type="evidence" value="ECO:0007669"/>
    <property type="project" value="TreeGrafter"/>
</dbReference>
<evidence type="ECO:0000313" key="11">
    <source>
        <dbReference type="EMBL" id="KAG9322321.1"/>
    </source>
</evidence>
<feature type="region of interest" description="Disordered" evidence="8">
    <location>
        <begin position="1014"/>
        <end position="1045"/>
    </location>
</feature>
<dbReference type="FunFam" id="3.30.200.20:FF:000314">
    <property type="entry name" value="Serine/threonine protein kinase"/>
    <property type="match status" value="1"/>
</dbReference>
<feature type="transmembrane region" description="Helical" evidence="9">
    <location>
        <begin position="761"/>
        <end position="780"/>
    </location>
</feature>
<dbReference type="InterPro" id="IPR017441">
    <property type="entry name" value="Protein_kinase_ATP_BS"/>
</dbReference>
<dbReference type="Gene3D" id="3.30.200.20">
    <property type="entry name" value="Phosphorylase Kinase, domain 1"/>
    <property type="match status" value="1"/>
</dbReference>
<feature type="transmembrane region" description="Helical" evidence="9">
    <location>
        <begin position="543"/>
        <end position="564"/>
    </location>
</feature>
<dbReference type="EMBL" id="JAIFTL010000154">
    <property type="protein sequence ID" value="KAG9322321.1"/>
    <property type="molecule type" value="Genomic_DNA"/>
</dbReference>
<comment type="subcellular location">
    <subcellularLocation>
        <location evidence="1">Membrane</location>
        <topology evidence="1">Multi-pass membrane protein</topology>
    </subcellularLocation>
</comment>
<feature type="transmembrane region" description="Helical" evidence="9">
    <location>
        <begin position="703"/>
        <end position="721"/>
    </location>
</feature>
<feature type="region of interest" description="Disordered" evidence="8">
    <location>
        <begin position="1061"/>
        <end position="1095"/>
    </location>
</feature>
<name>A0A9P8A3Y4_MORAP</name>
<sequence>MTALADATFDPSTQGPITPPTTPSDLTSQLQDDGGKQMTVSARHLASHPMVPEFLAEYTLGDELGSGGFGFVVSATRNSDHREVAVKFIFRDKVPVHGWAKDPELGVIPMEVYVLRNVQHPNIIGFLNVYQDFRFFYLVMELHGTPWSASNPLLNKNGENSMMEAMAQATLNHQQRNANGGGADSASTTSSGSTTSSSFPGSSSSSSSSSLNQLAEGGDDHIPKPALLVRRTSCDLFECIEHHSKFSESQARLIIKQIVECVHYLNSRGICHRDIKDENIVIDNDFVVKLIDFGSAVIIPKPQGKLFDRFYGTINYASPEILKGEKYRAEAAEIWSLGILLYTVLYGEVPFNDPMQAISGPYVTPRTKSSSECLHLLNWMLAKTPERRATIEDVPPWRNSHLRVIGSVCPVVLVYPGFGFSPPYNLVGQDFNMAVTGNVWLDFVVGFVVSLIGSIMNAAGLNLLKLDHVRNSARIQERQRHECGRPLWHVGLYLYVGSQLLVSTIALNFLKTQWVAPLGSIALIFNFVFAKILVGTRITKKDVWGTVVVMISVVWIVVFGGMNSGADNEDSLTIAQLKELFSRVVFIIFFSVLNLIVFALLALGLYAYWAISLDDESGQLRKKMKTKLTKLLGTNRLAKASGLTLASDEGLEAEAKDLRLRKVVAMIMATTGGLIASQTLLLAKSGVKLITSTAAGQNQFKDSMSFFILFVLVITAVLQVYCLNTALKLYDSVLVVPLFYGFYTAFGLINSTIYLNQLQYYQPWVLLLILIGIGVLIFGVRMLSDPKTELEESNITGVQASAARDAVFNDEDDKEGSPHQQQKSANKLGSSKEEFHDAGKREKTSGLGSLTSSDEMIVSDGGPRFSIKLGRQKSLQLRKKGEFLSEDNVEDEGHEEGDDVLPSMFMANRRKQVDSDQMDGDGTVGFSSATTMRREGAIVQNTIIMETYQQTEMGVGGGTSLSAAHIPDLHNKPRAGSDMQIQESKERDAILQRKQSLPSRIDTGVAVLSSVLTRGRSETRKARRSTPMSPSEFRAQYTDSPLPVKPKHLQEGARGLGEGYCSRPSSPGLVSAKAGSEITTTRSSSLHGQSRSSPRWRIGHAKMDQVFEDLNPFKGFRRSSLDSGILVGAISHLHGNSMADMPHAPGQATQRRRDRHGSWTDMPNHSTDGQNQTRRDRQGSWAGLPSEWSETNSRRMRHSMLFGEQGRSSSVGSPRSSSPCRDGALEDAGSLGIESVVAQGPALPTA</sequence>
<dbReference type="SMART" id="SM00220">
    <property type="entry name" value="S_TKc"/>
    <property type="match status" value="1"/>
</dbReference>
<dbReference type="GO" id="GO:0045719">
    <property type="term" value="P:negative regulation of glycogen biosynthetic process"/>
    <property type="evidence" value="ECO:0007669"/>
    <property type="project" value="TreeGrafter"/>
</dbReference>
<evidence type="ECO:0000256" key="5">
    <source>
        <dbReference type="ARBA" id="ARBA00022989"/>
    </source>
</evidence>
<dbReference type="Pfam" id="PF00069">
    <property type="entry name" value="Pkinase"/>
    <property type="match status" value="2"/>
</dbReference>
<evidence type="ECO:0000256" key="2">
    <source>
        <dbReference type="ARBA" id="ARBA00022692"/>
    </source>
</evidence>
<keyword evidence="3 7" id="KW-0547">Nucleotide-binding</keyword>
<evidence type="ECO:0000256" key="9">
    <source>
        <dbReference type="SAM" id="Phobius"/>
    </source>
</evidence>
<dbReference type="PROSITE" id="PS00108">
    <property type="entry name" value="PROTEIN_KINASE_ST"/>
    <property type="match status" value="1"/>
</dbReference>
<dbReference type="PROSITE" id="PS00107">
    <property type="entry name" value="PROTEIN_KINASE_ATP"/>
    <property type="match status" value="1"/>
</dbReference>
<feature type="region of interest" description="Disordered" evidence="8">
    <location>
        <begin position="175"/>
        <end position="223"/>
    </location>
</feature>
<gene>
    <name evidence="11" type="ORF">KVV02_001613</name>
</gene>
<feature type="domain" description="Protein kinase" evidence="10">
    <location>
        <begin position="58"/>
        <end position="404"/>
    </location>
</feature>
<dbReference type="GO" id="GO:0016020">
    <property type="term" value="C:membrane"/>
    <property type="evidence" value="ECO:0007669"/>
    <property type="project" value="UniProtKB-SubCell"/>
</dbReference>
<keyword evidence="6 9" id="KW-0472">Membrane</keyword>
<dbReference type="AlphaFoldDB" id="A0A9P8A3Y4"/>
<evidence type="ECO:0000256" key="1">
    <source>
        <dbReference type="ARBA" id="ARBA00004141"/>
    </source>
</evidence>
<evidence type="ECO:0000313" key="12">
    <source>
        <dbReference type="Proteomes" id="UP000717515"/>
    </source>
</evidence>
<feature type="region of interest" description="Disordered" evidence="8">
    <location>
        <begin position="1"/>
        <end position="34"/>
    </location>
</feature>
<dbReference type="PANTHER" id="PTHR24346:SF72">
    <property type="entry name" value="CAMK PROTEIN KINASE"/>
    <property type="match status" value="1"/>
</dbReference>
<feature type="compositionally biased region" description="Low complexity" evidence="8">
    <location>
        <begin position="1206"/>
        <end position="1219"/>
    </location>
</feature>
<dbReference type="Gene3D" id="1.10.510.10">
    <property type="entry name" value="Transferase(Phosphotransferase) domain 1"/>
    <property type="match status" value="1"/>
</dbReference>
<organism evidence="11 12">
    <name type="scientific">Mortierella alpina</name>
    <name type="common">Oleaginous fungus</name>
    <name type="synonym">Mortierella renispora</name>
    <dbReference type="NCBI Taxonomy" id="64518"/>
    <lineage>
        <taxon>Eukaryota</taxon>
        <taxon>Fungi</taxon>
        <taxon>Fungi incertae sedis</taxon>
        <taxon>Mucoromycota</taxon>
        <taxon>Mortierellomycotina</taxon>
        <taxon>Mortierellomycetes</taxon>
        <taxon>Mortierellales</taxon>
        <taxon>Mortierellaceae</taxon>
        <taxon>Mortierella</taxon>
    </lineage>
</organism>
<feature type="region of interest" description="Disordered" evidence="8">
    <location>
        <begin position="1137"/>
        <end position="1246"/>
    </location>
</feature>
<dbReference type="InterPro" id="IPR000719">
    <property type="entry name" value="Prot_kinase_dom"/>
</dbReference>
<dbReference type="GO" id="GO:0035556">
    <property type="term" value="P:intracellular signal transduction"/>
    <property type="evidence" value="ECO:0007669"/>
    <property type="project" value="TreeGrafter"/>
</dbReference>
<feature type="compositionally biased region" description="Low complexity" evidence="8">
    <location>
        <begin position="184"/>
        <end position="210"/>
    </location>
</feature>
<feature type="compositionally biased region" description="Low complexity" evidence="8">
    <location>
        <begin position="1082"/>
        <end position="1095"/>
    </location>
</feature>
<dbReference type="GO" id="GO:0015095">
    <property type="term" value="F:magnesium ion transmembrane transporter activity"/>
    <property type="evidence" value="ECO:0007669"/>
    <property type="project" value="InterPro"/>
</dbReference>
<dbReference type="GO" id="GO:0005829">
    <property type="term" value="C:cytosol"/>
    <property type="evidence" value="ECO:0007669"/>
    <property type="project" value="TreeGrafter"/>
</dbReference>
<feature type="transmembrane region" description="Helical" evidence="9">
    <location>
        <begin position="733"/>
        <end position="755"/>
    </location>
</feature>
<evidence type="ECO:0000259" key="10">
    <source>
        <dbReference type="PROSITE" id="PS50011"/>
    </source>
</evidence>
<feature type="transmembrane region" description="Helical" evidence="9">
    <location>
        <begin position="487"/>
        <end position="508"/>
    </location>
</feature>
<dbReference type="Pfam" id="PF05653">
    <property type="entry name" value="Mg_trans_NIPA"/>
    <property type="match status" value="1"/>
</dbReference>
<dbReference type="Proteomes" id="UP000717515">
    <property type="component" value="Unassembled WGS sequence"/>
</dbReference>
<feature type="binding site" evidence="7">
    <location>
        <position position="87"/>
    </location>
    <ligand>
        <name>ATP</name>
        <dbReference type="ChEBI" id="CHEBI:30616"/>
    </ligand>
</feature>
<dbReference type="PANTHER" id="PTHR24346">
    <property type="entry name" value="MAP/MICROTUBULE AFFINITY-REGULATING KINASE"/>
    <property type="match status" value="1"/>
</dbReference>
<keyword evidence="5 9" id="KW-1133">Transmembrane helix</keyword>
<dbReference type="GO" id="GO:0004674">
    <property type="term" value="F:protein serine/threonine kinase activity"/>
    <property type="evidence" value="ECO:0007669"/>
    <property type="project" value="TreeGrafter"/>
</dbReference>
<evidence type="ECO:0000256" key="7">
    <source>
        <dbReference type="PROSITE-ProRule" id="PRU10141"/>
    </source>
</evidence>
<evidence type="ECO:0000256" key="6">
    <source>
        <dbReference type="ARBA" id="ARBA00023136"/>
    </source>
</evidence>
<dbReference type="InterPro" id="IPR011009">
    <property type="entry name" value="Kinase-like_dom_sf"/>
</dbReference>
<feature type="compositionally biased region" description="Polar residues" evidence="8">
    <location>
        <begin position="818"/>
        <end position="829"/>
    </location>
</feature>
<evidence type="ECO:0000256" key="3">
    <source>
        <dbReference type="ARBA" id="ARBA00022741"/>
    </source>
</evidence>
<feature type="transmembrane region" description="Helical" evidence="9">
    <location>
        <begin position="514"/>
        <end position="534"/>
    </location>
</feature>
<feature type="compositionally biased region" description="Polar residues" evidence="8">
    <location>
        <begin position="1161"/>
        <end position="1172"/>
    </location>
</feature>
<protein>
    <recommendedName>
        <fullName evidence="10">Protein kinase domain-containing protein</fullName>
    </recommendedName>
</protein>
<reference evidence="11" key="1">
    <citation type="submission" date="2021-07" db="EMBL/GenBank/DDBJ databases">
        <title>Draft genome of Mortierella alpina, strain LL118, isolated from an aspen leaf litter sample.</title>
        <authorList>
            <person name="Yang S."/>
            <person name="Vinatzer B.A."/>
        </authorList>
    </citation>
    <scope>NUCLEOTIDE SEQUENCE</scope>
    <source>
        <strain evidence="11">LL118</strain>
    </source>
</reference>
<dbReference type="PROSITE" id="PS50011">
    <property type="entry name" value="PROTEIN_KINASE_DOM"/>
    <property type="match status" value="1"/>
</dbReference>
<feature type="compositionally biased region" description="Basic and acidic residues" evidence="8">
    <location>
        <begin position="830"/>
        <end position="844"/>
    </location>
</feature>
<feature type="region of interest" description="Disordered" evidence="8">
    <location>
        <begin position="810"/>
        <end position="855"/>
    </location>
</feature>
<keyword evidence="4 7" id="KW-0067">ATP-binding</keyword>
<accession>A0A9P8A3Y4</accession>